<evidence type="ECO:0000256" key="7">
    <source>
        <dbReference type="ARBA" id="ARBA00022692"/>
    </source>
</evidence>
<evidence type="ECO:0000256" key="5">
    <source>
        <dbReference type="ARBA" id="ARBA00022475"/>
    </source>
</evidence>
<dbReference type="RefSeq" id="WP_114898001.1">
    <property type="nucleotide sequence ID" value="NZ_CP031222.1"/>
</dbReference>
<comment type="similarity">
    <text evidence="12">Belongs to the exbB/tolQ family.</text>
</comment>
<dbReference type="PANTHER" id="PTHR30625">
    <property type="entry name" value="PROTEIN TOLQ"/>
    <property type="match status" value="1"/>
</dbReference>
<evidence type="ECO:0000256" key="9">
    <source>
        <dbReference type="ARBA" id="ARBA00022989"/>
    </source>
</evidence>
<keyword evidence="4 12" id="KW-0813">Transport</keyword>
<evidence type="ECO:0000313" key="18">
    <source>
        <dbReference type="Proteomes" id="UP000253940"/>
    </source>
</evidence>
<feature type="signal peptide" evidence="15">
    <location>
        <begin position="1"/>
        <end position="30"/>
    </location>
</feature>
<feature type="chain" id="PRO_5016642062" description="Biopolymer transport protein ExbB" evidence="15">
    <location>
        <begin position="31"/>
        <end position="295"/>
    </location>
</feature>
<feature type="transmembrane region" description="Helical" evidence="14">
    <location>
        <begin position="189"/>
        <end position="212"/>
    </location>
</feature>
<accession>A0A345P3N2</accession>
<dbReference type="KEGG" id="mbah:HYN46_02745"/>
<gene>
    <name evidence="17" type="ORF">HYN46_02745</name>
</gene>
<evidence type="ECO:0000256" key="13">
    <source>
        <dbReference type="SAM" id="MobiDB-lite"/>
    </source>
</evidence>
<feature type="domain" description="MotA/TolQ/ExbB proton channel" evidence="16">
    <location>
        <begin position="168"/>
        <end position="267"/>
    </location>
</feature>
<keyword evidence="8 12" id="KW-0653">Protein transport</keyword>
<dbReference type="InterPro" id="IPR002898">
    <property type="entry name" value="MotA_ExbB_proton_chnl"/>
</dbReference>
<dbReference type="GO" id="GO:0005886">
    <property type="term" value="C:plasma membrane"/>
    <property type="evidence" value="ECO:0007669"/>
    <property type="project" value="UniProtKB-SubCell"/>
</dbReference>
<evidence type="ECO:0000313" key="17">
    <source>
        <dbReference type="EMBL" id="AXI01891.1"/>
    </source>
</evidence>
<evidence type="ECO:0000256" key="10">
    <source>
        <dbReference type="ARBA" id="ARBA00023136"/>
    </source>
</evidence>
<comment type="function">
    <text evidence="11">Involved in the TonB-dependent energy-dependent transport of various receptor-bound substrates. Protects ExbD from proteolytic degradation and functionally stabilizes TonB.</text>
</comment>
<keyword evidence="15" id="KW-0732">Signal</keyword>
<protein>
    <recommendedName>
        <fullName evidence="3">Biopolymer transport protein ExbB</fullName>
    </recommendedName>
</protein>
<keyword evidence="10 14" id="KW-0472">Membrane</keyword>
<dbReference type="EMBL" id="CP031222">
    <property type="protein sequence ID" value="AXI01891.1"/>
    <property type="molecule type" value="Genomic_DNA"/>
</dbReference>
<keyword evidence="9 14" id="KW-1133">Transmembrane helix</keyword>
<evidence type="ECO:0000256" key="3">
    <source>
        <dbReference type="ARBA" id="ARBA00022093"/>
    </source>
</evidence>
<evidence type="ECO:0000256" key="14">
    <source>
        <dbReference type="SAM" id="Phobius"/>
    </source>
</evidence>
<evidence type="ECO:0000256" key="2">
    <source>
        <dbReference type="ARBA" id="ARBA00011471"/>
    </source>
</evidence>
<comment type="subcellular location">
    <subcellularLocation>
        <location evidence="1">Cell inner membrane</location>
        <topology evidence="1">Multi-pass membrane protein</topology>
    </subcellularLocation>
    <subcellularLocation>
        <location evidence="12">Membrane</location>
        <topology evidence="12">Multi-pass membrane protein</topology>
    </subcellularLocation>
</comment>
<sequence length="295" mass="30968">MLNNTTKRMTSLMAALLISSSALVSPFAFAEDASAPAAATAPAAAPSDISSTSAPLPPPEPATKETVSNPYGLDALWKGGDFVARGTLIILVIMSMGSWYIIITKLLEQAKLMGQSKEAKKSFWEASSVEEGIQGLKPTSAYRYIAQTGANSTQHHDGALLERIDLNTWISMSIQRSVDKVKSRLSGGLAFLATVGSTAPFVGLFGTVWGIYHALTAIGIAGQASIDKVAGPVGEALIMTAIGLAVAVPAVLGYNWLVRRNKKALEEIVEFSDDLHSVLLSGVMSASGNTSKKAD</sequence>
<evidence type="ECO:0000256" key="8">
    <source>
        <dbReference type="ARBA" id="ARBA00022927"/>
    </source>
</evidence>
<name>A0A345P3N2_9GAMM</name>
<keyword evidence="5" id="KW-1003">Cell membrane</keyword>
<feature type="transmembrane region" description="Helical" evidence="14">
    <location>
        <begin position="236"/>
        <end position="257"/>
    </location>
</feature>
<evidence type="ECO:0000259" key="16">
    <source>
        <dbReference type="Pfam" id="PF01618"/>
    </source>
</evidence>
<dbReference type="AlphaFoldDB" id="A0A345P3N2"/>
<organism evidence="17 18">
    <name type="scientific">Aquirhabdus parva</name>
    <dbReference type="NCBI Taxonomy" id="2283318"/>
    <lineage>
        <taxon>Bacteria</taxon>
        <taxon>Pseudomonadati</taxon>
        <taxon>Pseudomonadota</taxon>
        <taxon>Gammaproteobacteria</taxon>
        <taxon>Moraxellales</taxon>
        <taxon>Moraxellaceae</taxon>
        <taxon>Aquirhabdus</taxon>
    </lineage>
</organism>
<keyword evidence="7 14" id="KW-0812">Transmembrane</keyword>
<dbReference type="Proteomes" id="UP000253940">
    <property type="component" value="Chromosome"/>
</dbReference>
<evidence type="ECO:0000256" key="1">
    <source>
        <dbReference type="ARBA" id="ARBA00004429"/>
    </source>
</evidence>
<dbReference type="OrthoDB" id="9805133at2"/>
<keyword evidence="6" id="KW-0997">Cell inner membrane</keyword>
<feature type="region of interest" description="Disordered" evidence="13">
    <location>
        <begin position="46"/>
        <end position="67"/>
    </location>
</feature>
<reference evidence="17 18" key="1">
    <citation type="submission" date="2018-07" db="EMBL/GenBank/DDBJ databases">
        <title>Genome sequencing of Moraxellaceae gen. HYN0046.</title>
        <authorList>
            <person name="Kim M."/>
            <person name="Yi H."/>
        </authorList>
    </citation>
    <scope>NUCLEOTIDE SEQUENCE [LARGE SCALE GENOMIC DNA]</scope>
    <source>
        <strain evidence="17 18">HYN0046</strain>
    </source>
</reference>
<evidence type="ECO:0000256" key="15">
    <source>
        <dbReference type="SAM" id="SignalP"/>
    </source>
</evidence>
<evidence type="ECO:0000256" key="12">
    <source>
        <dbReference type="RuleBase" id="RU004057"/>
    </source>
</evidence>
<dbReference type="InterPro" id="IPR050790">
    <property type="entry name" value="ExbB/TolQ_transport"/>
</dbReference>
<keyword evidence="18" id="KW-1185">Reference proteome</keyword>
<dbReference type="PANTHER" id="PTHR30625:SF14">
    <property type="entry name" value="BIOPOLYMER TRANSPORT PROTEIN EXBB"/>
    <property type="match status" value="1"/>
</dbReference>
<dbReference type="Pfam" id="PF01618">
    <property type="entry name" value="MotA_ExbB"/>
    <property type="match status" value="1"/>
</dbReference>
<evidence type="ECO:0000256" key="11">
    <source>
        <dbReference type="ARBA" id="ARBA00024816"/>
    </source>
</evidence>
<evidence type="ECO:0000256" key="6">
    <source>
        <dbReference type="ARBA" id="ARBA00022519"/>
    </source>
</evidence>
<feature type="transmembrane region" description="Helical" evidence="14">
    <location>
        <begin position="82"/>
        <end position="103"/>
    </location>
</feature>
<evidence type="ECO:0000256" key="4">
    <source>
        <dbReference type="ARBA" id="ARBA00022448"/>
    </source>
</evidence>
<comment type="subunit">
    <text evidence="2">The accessory proteins ExbB and ExbD seem to form a complex with TonB.</text>
</comment>
<dbReference type="GO" id="GO:0017038">
    <property type="term" value="P:protein import"/>
    <property type="evidence" value="ECO:0007669"/>
    <property type="project" value="TreeGrafter"/>
</dbReference>
<proteinExistence type="inferred from homology"/>